<dbReference type="EMBL" id="JAGKQM010000018">
    <property type="protein sequence ID" value="KAH0864885.1"/>
    <property type="molecule type" value="Genomic_DNA"/>
</dbReference>
<feature type="transmembrane region" description="Helical" evidence="1">
    <location>
        <begin position="158"/>
        <end position="176"/>
    </location>
</feature>
<keyword evidence="1" id="KW-0472">Membrane</keyword>
<sequence length="242" mass="27312">YGSPSSSTISHSLIAIRKLSLCTFLIQRRIDQFVYVLVFYFVYLAVAGEILPGKLISGSFYQMAHSFVTDAMLFLRDYLSSKDYFQVTFVLYITTGRSSSDKSSSLKPHVSGNLMRHHCREVGLHASVWRSPVDSFHFTFSIQACNCGWWLLHYKVELTVPAIVANCFVFLIGGVNKQKHISKNPKTPIWVVNNAKVVLKILRGNRKHCSYLGDLMLAPSFSLPCGISNLFCLSSSSYKYQI</sequence>
<name>A0ABQ7YCP8_BRANA</name>
<gene>
    <name evidence="2" type="ORF">HID58_082096</name>
</gene>
<protein>
    <submittedName>
        <fullName evidence="2">Uncharacterized protein</fullName>
    </submittedName>
</protein>
<evidence type="ECO:0000256" key="1">
    <source>
        <dbReference type="SAM" id="Phobius"/>
    </source>
</evidence>
<evidence type="ECO:0000313" key="2">
    <source>
        <dbReference type="EMBL" id="KAH0864885.1"/>
    </source>
</evidence>
<evidence type="ECO:0000313" key="3">
    <source>
        <dbReference type="Proteomes" id="UP000824890"/>
    </source>
</evidence>
<reference evidence="2 3" key="1">
    <citation type="submission" date="2021-05" db="EMBL/GenBank/DDBJ databases">
        <title>Genome Assembly of Synthetic Allotetraploid Brassica napus Reveals Homoeologous Exchanges between Subgenomes.</title>
        <authorList>
            <person name="Davis J.T."/>
        </authorList>
    </citation>
    <scope>NUCLEOTIDE SEQUENCE [LARGE SCALE GENOMIC DNA]</scope>
    <source>
        <strain evidence="3">cv. Da-Ae</strain>
        <tissue evidence="2">Seedling</tissue>
    </source>
</reference>
<dbReference type="Proteomes" id="UP000824890">
    <property type="component" value="Unassembled WGS sequence"/>
</dbReference>
<comment type="caution">
    <text evidence="2">The sequence shown here is derived from an EMBL/GenBank/DDBJ whole genome shotgun (WGS) entry which is preliminary data.</text>
</comment>
<proteinExistence type="predicted"/>
<keyword evidence="3" id="KW-1185">Reference proteome</keyword>
<feature type="non-terminal residue" evidence="2">
    <location>
        <position position="1"/>
    </location>
</feature>
<feature type="transmembrane region" description="Helical" evidence="1">
    <location>
        <begin position="33"/>
        <end position="51"/>
    </location>
</feature>
<accession>A0ABQ7YCP8</accession>
<feature type="non-terminal residue" evidence="2">
    <location>
        <position position="242"/>
    </location>
</feature>
<keyword evidence="1" id="KW-0812">Transmembrane</keyword>
<keyword evidence="1" id="KW-1133">Transmembrane helix</keyword>
<organism evidence="2 3">
    <name type="scientific">Brassica napus</name>
    <name type="common">Rape</name>
    <dbReference type="NCBI Taxonomy" id="3708"/>
    <lineage>
        <taxon>Eukaryota</taxon>
        <taxon>Viridiplantae</taxon>
        <taxon>Streptophyta</taxon>
        <taxon>Embryophyta</taxon>
        <taxon>Tracheophyta</taxon>
        <taxon>Spermatophyta</taxon>
        <taxon>Magnoliopsida</taxon>
        <taxon>eudicotyledons</taxon>
        <taxon>Gunneridae</taxon>
        <taxon>Pentapetalae</taxon>
        <taxon>rosids</taxon>
        <taxon>malvids</taxon>
        <taxon>Brassicales</taxon>
        <taxon>Brassicaceae</taxon>
        <taxon>Brassiceae</taxon>
        <taxon>Brassica</taxon>
    </lineage>
</organism>